<evidence type="ECO:0000256" key="3">
    <source>
        <dbReference type="ARBA" id="ARBA00012438"/>
    </source>
</evidence>
<keyword evidence="11 12" id="KW-0472">Membrane</keyword>
<keyword evidence="10" id="KW-0902">Two-component regulatory system</keyword>
<dbReference type="Pfam" id="PF06580">
    <property type="entry name" value="His_kinase"/>
    <property type="match status" value="1"/>
</dbReference>
<dbReference type="CDD" id="cd18773">
    <property type="entry name" value="PDC1_HK_sensor"/>
    <property type="match status" value="1"/>
</dbReference>
<evidence type="ECO:0000256" key="1">
    <source>
        <dbReference type="ARBA" id="ARBA00000085"/>
    </source>
</evidence>
<evidence type="ECO:0000256" key="10">
    <source>
        <dbReference type="ARBA" id="ARBA00023012"/>
    </source>
</evidence>
<dbReference type="EMBL" id="LSGP01000017">
    <property type="protein sequence ID" value="KYZ75977.1"/>
    <property type="molecule type" value="Genomic_DNA"/>
</dbReference>
<dbReference type="InterPro" id="IPR050640">
    <property type="entry name" value="Bact_2-comp_sensor_kinase"/>
</dbReference>
<dbReference type="InterPro" id="IPR033479">
    <property type="entry name" value="dCache_1"/>
</dbReference>
<gene>
    <name evidence="14" type="ORF">AXX12_05930</name>
</gene>
<evidence type="ECO:0000256" key="5">
    <source>
        <dbReference type="ARBA" id="ARBA00022553"/>
    </source>
</evidence>
<comment type="subcellular location">
    <subcellularLocation>
        <location evidence="2">Cell membrane</location>
        <topology evidence="2">Multi-pass membrane protein</topology>
    </subcellularLocation>
</comment>
<evidence type="ECO:0000256" key="6">
    <source>
        <dbReference type="ARBA" id="ARBA00022679"/>
    </source>
</evidence>
<keyword evidence="8 14" id="KW-0418">Kinase</keyword>
<dbReference type="Gene3D" id="6.10.340.10">
    <property type="match status" value="1"/>
</dbReference>
<keyword evidence="4" id="KW-1003">Cell membrane</keyword>
<evidence type="ECO:0000256" key="7">
    <source>
        <dbReference type="ARBA" id="ARBA00022692"/>
    </source>
</evidence>
<dbReference type="SUPFAM" id="SSF158472">
    <property type="entry name" value="HAMP domain-like"/>
    <property type="match status" value="1"/>
</dbReference>
<evidence type="ECO:0000259" key="13">
    <source>
        <dbReference type="PROSITE" id="PS50885"/>
    </source>
</evidence>
<dbReference type="Proteomes" id="UP000076268">
    <property type="component" value="Unassembled WGS sequence"/>
</dbReference>
<evidence type="ECO:0000256" key="8">
    <source>
        <dbReference type="ARBA" id="ARBA00022777"/>
    </source>
</evidence>
<accession>A0A154BPU5</accession>
<dbReference type="Pfam" id="PF00672">
    <property type="entry name" value="HAMP"/>
    <property type="match status" value="1"/>
</dbReference>
<feature type="domain" description="HAMP" evidence="13">
    <location>
        <begin position="331"/>
        <end position="383"/>
    </location>
</feature>
<dbReference type="GO" id="GO:0000155">
    <property type="term" value="F:phosphorelay sensor kinase activity"/>
    <property type="evidence" value="ECO:0007669"/>
    <property type="project" value="InterPro"/>
</dbReference>
<dbReference type="Pfam" id="PF02743">
    <property type="entry name" value="dCache_1"/>
    <property type="match status" value="1"/>
</dbReference>
<dbReference type="RefSeq" id="WP_066240614.1">
    <property type="nucleotide sequence ID" value="NZ_LSGP01000017.1"/>
</dbReference>
<feature type="transmembrane region" description="Helical" evidence="12">
    <location>
        <begin position="30"/>
        <end position="50"/>
    </location>
</feature>
<reference evidence="14 15" key="1">
    <citation type="submission" date="2016-02" db="EMBL/GenBank/DDBJ databases">
        <title>Anaerosporomusa subterraneum gen. nov., sp. nov., a spore-forming obligate anaerobe isolated from saprolite.</title>
        <authorList>
            <person name="Choi J.K."/>
            <person name="Shah M."/>
            <person name="Yee N."/>
        </authorList>
    </citation>
    <scope>NUCLEOTIDE SEQUENCE [LARGE SCALE GENOMIC DNA]</scope>
    <source>
        <strain evidence="14 15">RU4</strain>
    </source>
</reference>
<keyword evidence="15" id="KW-1185">Reference proteome</keyword>
<sequence>MVNPFGRLLSRLPNFLRQAWLARQSIGVKLFIFAAILILVPLTIVGAISYHRSAVELENEARDYSSQVTEQVESHVEYYIRDFEINALKIMNHPDMLQFLRMTNQEQIEQSNIRQSVERVLKNAAYSRSDISNITIVLDKMQVIDCYGTKSPYPASELINEYWYHSVPVNAVPIMVSRVISWPDHKEPVLSLVKRVHSPNTLEPIGLLIIDINFRRIQDIAQGVNVWRNGQFFILDSQGHYVYHRNEALLGQPAALSYLSQLYEEPEGSFVGGNASSLTTFSYSYYLNWKFVTAIPYREISNRAAQVGRTTAVTAVGALGLAYLLGLAFARTIVRPLRRLQRYMKNVEVGHFNEKIVVESEDEIGELTRGFNRMTERLSALMEEVYFSKLRETESMLRQKEMELKVLQAQVDPHFLTNSLETIRGMALAGGNETVASMAASLGTLLRYNLRNTAPTATLREEVHFCQVYLQIQEYRFEKQCECRYIIPDWALELPIVKFSLQPLVENCLLHGRWEDGRPLAITIAASGQEQDFVIEVIDNGVGIAADKLKELRVSLQNADPGPEVGSIGLRNLHRRIINLFGDSYGLSLESEPGVGTTVTIRLPVVRRQLRPAMQGDGI</sequence>
<dbReference type="InterPro" id="IPR010559">
    <property type="entry name" value="Sig_transdc_His_kin_internal"/>
</dbReference>
<dbReference type="SUPFAM" id="SSF55874">
    <property type="entry name" value="ATPase domain of HSP90 chaperone/DNA topoisomerase II/histidine kinase"/>
    <property type="match status" value="1"/>
</dbReference>
<dbReference type="EC" id="2.7.13.3" evidence="3"/>
<dbReference type="InterPro" id="IPR036890">
    <property type="entry name" value="HATPase_C_sf"/>
</dbReference>
<dbReference type="InterPro" id="IPR003660">
    <property type="entry name" value="HAMP_dom"/>
</dbReference>
<evidence type="ECO:0000256" key="9">
    <source>
        <dbReference type="ARBA" id="ARBA00022989"/>
    </source>
</evidence>
<keyword evidence="5" id="KW-0597">Phosphoprotein</keyword>
<keyword evidence="6" id="KW-0808">Transferase</keyword>
<dbReference type="AlphaFoldDB" id="A0A154BPU5"/>
<keyword evidence="9 12" id="KW-1133">Transmembrane helix</keyword>
<evidence type="ECO:0000256" key="12">
    <source>
        <dbReference type="SAM" id="Phobius"/>
    </source>
</evidence>
<dbReference type="PROSITE" id="PS50885">
    <property type="entry name" value="HAMP"/>
    <property type="match status" value="1"/>
</dbReference>
<comment type="caution">
    <text evidence="14">The sequence shown here is derived from an EMBL/GenBank/DDBJ whole genome shotgun (WGS) entry which is preliminary data.</text>
</comment>
<dbReference type="InterPro" id="IPR003594">
    <property type="entry name" value="HATPase_dom"/>
</dbReference>
<evidence type="ECO:0000313" key="14">
    <source>
        <dbReference type="EMBL" id="KYZ75977.1"/>
    </source>
</evidence>
<keyword evidence="7 12" id="KW-0812">Transmembrane</keyword>
<protein>
    <recommendedName>
        <fullName evidence="3">histidine kinase</fullName>
        <ecNumber evidence="3">2.7.13.3</ecNumber>
    </recommendedName>
</protein>
<dbReference type="CDD" id="cd06225">
    <property type="entry name" value="HAMP"/>
    <property type="match status" value="1"/>
</dbReference>
<dbReference type="SMART" id="SM00304">
    <property type="entry name" value="HAMP"/>
    <property type="match status" value="1"/>
</dbReference>
<feature type="transmembrane region" description="Helical" evidence="12">
    <location>
        <begin position="312"/>
        <end position="334"/>
    </location>
</feature>
<proteinExistence type="predicted"/>
<dbReference type="InterPro" id="IPR004358">
    <property type="entry name" value="Sig_transdc_His_kin-like_C"/>
</dbReference>
<dbReference type="STRING" id="1794912.AXX12_05930"/>
<dbReference type="PANTHER" id="PTHR34220:SF7">
    <property type="entry name" value="SENSOR HISTIDINE KINASE YPDA"/>
    <property type="match status" value="1"/>
</dbReference>
<comment type="catalytic activity">
    <reaction evidence="1">
        <text>ATP + protein L-histidine = ADP + protein N-phospho-L-histidine.</text>
        <dbReference type="EC" id="2.7.13.3"/>
    </reaction>
</comment>
<organism evidence="14 15">
    <name type="scientific">Anaerosporomusa subterranea</name>
    <dbReference type="NCBI Taxonomy" id="1794912"/>
    <lineage>
        <taxon>Bacteria</taxon>
        <taxon>Bacillati</taxon>
        <taxon>Bacillota</taxon>
        <taxon>Negativicutes</taxon>
        <taxon>Acetonemataceae</taxon>
        <taxon>Anaerosporomusa</taxon>
    </lineage>
</organism>
<evidence type="ECO:0000256" key="2">
    <source>
        <dbReference type="ARBA" id="ARBA00004651"/>
    </source>
</evidence>
<dbReference type="Gene3D" id="3.30.450.20">
    <property type="entry name" value="PAS domain"/>
    <property type="match status" value="2"/>
</dbReference>
<dbReference type="PANTHER" id="PTHR34220">
    <property type="entry name" value="SENSOR HISTIDINE KINASE YPDA"/>
    <property type="match status" value="1"/>
</dbReference>
<dbReference type="GO" id="GO:0005886">
    <property type="term" value="C:plasma membrane"/>
    <property type="evidence" value="ECO:0007669"/>
    <property type="project" value="UniProtKB-SubCell"/>
</dbReference>
<dbReference type="Pfam" id="PF02518">
    <property type="entry name" value="HATPase_c"/>
    <property type="match status" value="1"/>
</dbReference>
<evidence type="ECO:0000313" key="15">
    <source>
        <dbReference type="Proteomes" id="UP000076268"/>
    </source>
</evidence>
<evidence type="ECO:0000256" key="4">
    <source>
        <dbReference type="ARBA" id="ARBA00022475"/>
    </source>
</evidence>
<dbReference type="PRINTS" id="PR00344">
    <property type="entry name" value="BCTRLSENSOR"/>
</dbReference>
<name>A0A154BPU5_ANASB</name>
<dbReference type="OrthoDB" id="9809348at2"/>
<dbReference type="Gene3D" id="3.30.565.10">
    <property type="entry name" value="Histidine kinase-like ATPase, C-terminal domain"/>
    <property type="match status" value="1"/>
</dbReference>
<evidence type="ECO:0000256" key="11">
    <source>
        <dbReference type="ARBA" id="ARBA00023136"/>
    </source>
</evidence>